<reference evidence="1 2" key="1">
    <citation type="submission" date="2016-10" db="EMBL/GenBank/DDBJ databases">
        <authorList>
            <person name="de Groot N.N."/>
        </authorList>
    </citation>
    <scope>NUCLEOTIDE SEQUENCE [LARGE SCALE GENOMIC DNA]</scope>
    <source>
        <strain evidence="1 2">CGMCC 1.10076</strain>
    </source>
</reference>
<dbReference type="EMBL" id="FNEZ01000002">
    <property type="protein sequence ID" value="SDJ59256.1"/>
    <property type="molecule type" value="Genomic_DNA"/>
</dbReference>
<evidence type="ECO:0008006" key="3">
    <source>
        <dbReference type="Google" id="ProtNLM"/>
    </source>
</evidence>
<dbReference type="Proteomes" id="UP000199580">
    <property type="component" value="Unassembled WGS sequence"/>
</dbReference>
<proteinExistence type="predicted"/>
<organism evidence="1 2">
    <name type="scientific">Flavobacterium noncentrifugens</name>
    <dbReference type="NCBI Taxonomy" id="1128970"/>
    <lineage>
        <taxon>Bacteria</taxon>
        <taxon>Pseudomonadati</taxon>
        <taxon>Bacteroidota</taxon>
        <taxon>Flavobacteriia</taxon>
        <taxon>Flavobacteriales</taxon>
        <taxon>Flavobacteriaceae</taxon>
        <taxon>Flavobacterium</taxon>
    </lineage>
</organism>
<evidence type="ECO:0000313" key="2">
    <source>
        <dbReference type="Proteomes" id="UP000199580"/>
    </source>
</evidence>
<dbReference type="AlphaFoldDB" id="A0A1G8UZI3"/>
<dbReference type="STRING" id="1128970.SAMN04487935_1120"/>
<sequence>MRNLQLYNQIAVSSAHRKSREFNSDYILKHPEDFEDLLAIAFGLEDKNHHKACWILELVLESKLEWIDDYLDVFCKILPLYKQDGAVRSISKICLFLSQKHIGELKNDRVYLRSKHIRVITETCFDWMIGQTKVASKVYAMRALFEFGKIKKTVYPELKNIIEKDFSLHTAAYKIATKDILKRMK</sequence>
<name>A0A1G8UZI3_9FLAO</name>
<accession>A0A1G8UZI3</accession>
<dbReference type="OrthoDB" id="979487at2"/>
<protein>
    <recommendedName>
        <fullName evidence="3">Adenylosuccinate lyase</fullName>
    </recommendedName>
</protein>
<evidence type="ECO:0000313" key="1">
    <source>
        <dbReference type="EMBL" id="SDJ59256.1"/>
    </source>
</evidence>
<gene>
    <name evidence="1" type="ORF">SAMN04487935_1120</name>
</gene>
<keyword evidence="2" id="KW-1185">Reference proteome</keyword>